<evidence type="ECO:0000256" key="1">
    <source>
        <dbReference type="ARBA" id="ARBA00022737"/>
    </source>
</evidence>
<dbReference type="InterPro" id="IPR036770">
    <property type="entry name" value="Ankyrin_rpt-contain_sf"/>
</dbReference>
<dbReference type="Gene3D" id="1.25.40.20">
    <property type="entry name" value="Ankyrin repeat-containing domain"/>
    <property type="match status" value="1"/>
</dbReference>
<dbReference type="InterPro" id="IPR002110">
    <property type="entry name" value="Ankyrin_rpt"/>
</dbReference>
<accession>C9SLK9</accession>
<dbReference type="SMART" id="SM00248">
    <property type="entry name" value="ANK"/>
    <property type="match status" value="3"/>
</dbReference>
<gene>
    <name evidence="3" type="ORF">VDBG_05686</name>
</gene>
<name>C9SLK9_VERA1</name>
<dbReference type="Proteomes" id="UP000008698">
    <property type="component" value="Unassembled WGS sequence"/>
</dbReference>
<evidence type="ECO:0000313" key="4">
    <source>
        <dbReference type="Proteomes" id="UP000008698"/>
    </source>
</evidence>
<reference evidence="4" key="1">
    <citation type="journal article" date="2011" name="PLoS Pathog.">
        <title>Comparative genomics yields insights into niche adaptation of plant vascular wilt pathogens.</title>
        <authorList>
            <person name="Klosterman S.J."/>
            <person name="Subbarao K.V."/>
            <person name="Kang S."/>
            <person name="Veronese P."/>
            <person name="Gold S.E."/>
            <person name="Thomma B.P.H.J."/>
            <person name="Chen Z."/>
            <person name="Henrissat B."/>
            <person name="Lee Y.-H."/>
            <person name="Park J."/>
            <person name="Garcia-Pedrajas M.D."/>
            <person name="Barbara D.J."/>
            <person name="Anchieta A."/>
            <person name="de Jonge R."/>
            <person name="Santhanam P."/>
            <person name="Maruthachalam K."/>
            <person name="Atallah Z."/>
            <person name="Amyotte S.G."/>
            <person name="Paz Z."/>
            <person name="Inderbitzin P."/>
            <person name="Hayes R.J."/>
            <person name="Heiman D.I."/>
            <person name="Young S."/>
            <person name="Zeng Q."/>
            <person name="Engels R."/>
            <person name="Galagan J."/>
            <person name="Cuomo C.A."/>
            <person name="Dobinson K.F."/>
            <person name="Ma L.-J."/>
        </authorList>
    </citation>
    <scope>NUCLEOTIDE SEQUENCE [LARGE SCALE GENOMIC DNA]</scope>
    <source>
        <strain evidence="4">VaMs.102 / ATCC MYA-4576 / FGSC 10136</strain>
    </source>
</reference>
<keyword evidence="2" id="KW-0040">ANK repeat</keyword>
<evidence type="ECO:0000256" key="2">
    <source>
        <dbReference type="ARBA" id="ARBA00023043"/>
    </source>
</evidence>
<dbReference type="GeneID" id="9531564"/>
<dbReference type="OrthoDB" id="194358at2759"/>
<organism evidence="4">
    <name type="scientific">Verticillium alfalfae (strain VaMs.102 / ATCC MYA-4576 / FGSC 10136)</name>
    <name type="common">Verticillium wilt of alfalfa</name>
    <name type="synonym">Verticillium albo-atrum</name>
    <dbReference type="NCBI Taxonomy" id="526221"/>
    <lineage>
        <taxon>Eukaryota</taxon>
        <taxon>Fungi</taxon>
        <taxon>Dikarya</taxon>
        <taxon>Ascomycota</taxon>
        <taxon>Pezizomycotina</taxon>
        <taxon>Sordariomycetes</taxon>
        <taxon>Hypocreomycetidae</taxon>
        <taxon>Glomerellales</taxon>
        <taxon>Plectosphaerellaceae</taxon>
        <taxon>Verticillium</taxon>
    </lineage>
</organism>
<dbReference type="PANTHER" id="PTHR24171:SF9">
    <property type="entry name" value="ANKYRIN REPEAT DOMAIN-CONTAINING PROTEIN 39"/>
    <property type="match status" value="1"/>
</dbReference>
<dbReference type="SUPFAM" id="SSF48403">
    <property type="entry name" value="Ankyrin repeat"/>
    <property type="match status" value="1"/>
</dbReference>
<dbReference type="PANTHER" id="PTHR24171">
    <property type="entry name" value="ANKYRIN REPEAT DOMAIN-CONTAINING PROTEIN 39-RELATED"/>
    <property type="match status" value="1"/>
</dbReference>
<keyword evidence="1" id="KW-0677">Repeat</keyword>
<dbReference type="RefSeq" id="XP_003004573.1">
    <property type="nucleotide sequence ID" value="XM_003004527.1"/>
</dbReference>
<dbReference type="HOGENOM" id="CLU_1332822_0_0_1"/>
<sequence>MAQSITLYCSERKRPWVHADVHREDPDDETPLLQAAVRGGCIPIIEHVLQNGLPLNFPDGAHTTILLKEAIRAEQWGAVRLLVERGANVNATPPEPPEGKAEVHWKGKRKFGWPPRIIYKSPLATAAESGNPDLWSYLIKCGAAFTMVTSTKVCTPLQTVLHVAQVARAGPVWALATANRWDENRIDRLLMRLEIGVGEAASSETS</sequence>
<dbReference type="KEGG" id="val:VDBG_05686"/>
<keyword evidence="4" id="KW-1185">Reference proteome</keyword>
<evidence type="ECO:0000313" key="3">
    <source>
        <dbReference type="EMBL" id="EEY19577.1"/>
    </source>
</evidence>
<dbReference type="AlphaFoldDB" id="C9SLK9"/>
<proteinExistence type="predicted"/>
<protein>
    <submittedName>
        <fullName evidence="3">Predicted protein</fullName>
    </submittedName>
</protein>
<dbReference type="EMBL" id="DS985219">
    <property type="protein sequence ID" value="EEY19577.1"/>
    <property type="molecule type" value="Genomic_DNA"/>
</dbReference>